<gene>
    <name evidence="3" type="ORF">Msub_11209</name>
</gene>
<protein>
    <recommendedName>
        <fullName evidence="5">DUF115 domain-containing protein</fullName>
    </recommendedName>
</protein>
<name>A0A0J7M1P8_9GAMM</name>
<sequence length="665" mass="74323">MKRVELVVSPVESDVDLQVEGRSLYQGRAKATGLREAEMFLADNEPYQKLKTFRPPSVSGYNYPRFASRSIRHCLEMLPDREKEFAGYPMGNFFPFIVFLGCGLGYQIEALVERADVVNALVFEPDEEKFAASLFTVDWESICDRFLSRKGYDIRFAIGVDATERNLKELLERNLNKRVPLHPAMTIYFNHQACNINRSIAEEIRKDLPTLFASWGNYDDEMKRLNNTAFNLRAGSKFLRNSVTGSFHKPVVIAGSGPSIDDRLPLIRECRDTITLVSAGTGLKALINNGVTPDFHVELDPDYLIYQLLNDIGRDKLKGITLIAVNEINALVPGLFDEVVLYAKRDNPAPKGFRLEQYAFEHCNPTCTNAAFAIFQQLGFRNFFLFGTDYGFKDRTKHHASGSVYGSRDESSEVSVLLNDLARKNFLEGKLIEVDAVDGGKIFTRSDYFTAMRSVENLLHWARERDDDIQVWNCADGAVISGAPWLAPDNFAGTIGRILDGAVSEPAPESVIAGLVEVHHDPELEQRLAKVGTFLSGRADNLRRILRSSLRGKKDVVRLMAPLIDASQIVETPKGFNVPQPEQYVAQHLLRGTLMHYMTVGLYHSMAAADDSGATVVAAHWSKAFAGFLEAVPAHYASVITDQSTGEGRRWLEMTIHDPETVVEG</sequence>
<dbReference type="EMBL" id="LFBU01000001">
    <property type="protein sequence ID" value="KMQ75010.1"/>
    <property type="molecule type" value="Genomic_DNA"/>
</dbReference>
<dbReference type="Pfam" id="PF20157">
    <property type="entry name" value="Maf_flag10_N"/>
    <property type="match status" value="1"/>
</dbReference>
<proteinExistence type="predicted"/>
<feature type="domain" description="Glycosyltransferase Maf N-terminal" evidence="2">
    <location>
        <begin position="8"/>
        <end position="211"/>
    </location>
</feature>
<dbReference type="Proteomes" id="UP000036102">
    <property type="component" value="Unassembled WGS sequence"/>
</dbReference>
<dbReference type="AlphaFoldDB" id="A0A0J7M1P8"/>
<comment type="caution">
    <text evidence="3">The sequence shown here is derived from an EMBL/GenBank/DDBJ whole genome shotgun (WGS) entry which is preliminary data.</text>
</comment>
<dbReference type="STRING" id="1658765.Msub_11209"/>
<dbReference type="PANTHER" id="PTHR41786:SF1">
    <property type="entry name" value="6-HYDROXYMETHYLPTERIN DIPHOSPHOKINASE MPTE-LIKE DOMAIN-CONTAINING PROTEIN"/>
    <property type="match status" value="1"/>
</dbReference>
<keyword evidence="4" id="KW-1185">Reference proteome</keyword>
<organism evidence="3 4">
    <name type="scientific">Marinobacter subterrani</name>
    <dbReference type="NCBI Taxonomy" id="1658765"/>
    <lineage>
        <taxon>Bacteria</taxon>
        <taxon>Pseudomonadati</taxon>
        <taxon>Pseudomonadota</taxon>
        <taxon>Gammaproteobacteria</taxon>
        <taxon>Pseudomonadales</taxon>
        <taxon>Marinobacteraceae</taxon>
        <taxon>Marinobacter</taxon>
    </lineage>
</organism>
<dbReference type="Pfam" id="PF01973">
    <property type="entry name" value="MptE-like"/>
    <property type="match status" value="1"/>
</dbReference>
<feature type="domain" description="6-hydroxymethylpterin diphosphokinase MptE-like" evidence="1">
    <location>
        <begin position="225"/>
        <end position="394"/>
    </location>
</feature>
<evidence type="ECO:0008006" key="5">
    <source>
        <dbReference type="Google" id="ProtNLM"/>
    </source>
</evidence>
<dbReference type="PANTHER" id="PTHR41786">
    <property type="entry name" value="MOTILITY ACCESSORY FACTOR MAF"/>
    <property type="match status" value="1"/>
</dbReference>
<reference evidence="3 4" key="1">
    <citation type="submission" date="2015-06" db="EMBL/GenBank/DDBJ databases">
        <title>Marinobacter subterrani, a genetically tractable neutrophilic iron-oxidizing strain isolated from the Soudan Iron Mine.</title>
        <authorList>
            <person name="Bonis B.M."/>
            <person name="Gralnick J.A."/>
        </authorList>
    </citation>
    <scope>NUCLEOTIDE SEQUENCE [LARGE SCALE GENOMIC DNA]</scope>
    <source>
        <strain evidence="3 4">JG233</strain>
    </source>
</reference>
<accession>A0A0J7M1P8</accession>
<dbReference type="PATRIC" id="fig|1658765.3.peg.1196"/>
<evidence type="ECO:0000259" key="2">
    <source>
        <dbReference type="Pfam" id="PF20157"/>
    </source>
</evidence>
<evidence type="ECO:0000313" key="4">
    <source>
        <dbReference type="Proteomes" id="UP000036102"/>
    </source>
</evidence>
<dbReference type="InterPro" id="IPR045376">
    <property type="entry name" value="Maf_N"/>
</dbReference>
<evidence type="ECO:0000313" key="3">
    <source>
        <dbReference type="EMBL" id="KMQ75010.1"/>
    </source>
</evidence>
<dbReference type="InterPro" id="IPR002826">
    <property type="entry name" value="MptE-like"/>
</dbReference>
<evidence type="ECO:0000259" key="1">
    <source>
        <dbReference type="Pfam" id="PF01973"/>
    </source>
</evidence>